<accession>A0A1B7JYD9</accession>
<protein>
    <submittedName>
        <fullName evidence="4">Metal-activated pyridoxal enzyme</fullName>
    </submittedName>
</protein>
<dbReference type="Gene3D" id="2.40.37.20">
    <property type="entry name" value="D-serine dehydratase-like domain"/>
    <property type="match status" value="1"/>
</dbReference>
<dbReference type="Proteomes" id="UP000078224">
    <property type="component" value="Unassembled WGS sequence"/>
</dbReference>
<dbReference type="SUPFAM" id="SSF51419">
    <property type="entry name" value="PLP-binding barrel"/>
    <property type="match status" value="1"/>
</dbReference>
<dbReference type="PANTHER" id="PTHR28004">
    <property type="entry name" value="ZGC:162816-RELATED"/>
    <property type="match status" value="1"/>
</dbReference>
<name>A0A1B7JYD9_9GAMM</name>
<dbReference type="InterPro" id="IPR042208">
    <property type="entry name" value="D-ser_dehydrat-like_sf"/>
</dbReference>
<dbReference type="EMBL" id="LXEW01000019">
    <property type="protein sequence ID" value="OAT52898.1"/>
    <property type="molecule type" value="Genomic_DNA"/>
</dbReference>
<dbReference type="PATRIC" id="fig|1354272.4.peg.1357"/>
<evidence type="ECO:0000256" key="1">
    <source>
        <dbReference type="ARBA" id="ARBA00005323"/>
    </source>
</evidence>
<dbReference type="Pfam" id="PF01168">
    <property type="entry name" value="Ala_racemase_N"/>
    <property type="match status" value="1"/>
</dbReference>
<comment type="caution">
    <text evidence="4">The sequence shown here is derived from an EMBL/GenBank/DDBJ whole genome shotgun (WGS) entry which is preliminary data.</text>
</comment>
<dbReference type="GO" id="GO:0008721">
    <property type="term" value="F:D-serine ammonia-lyase activity"/>
    <property type="evidence" value="ECO:0007669"/>
    <property type="project" value="TreeGrafter"/>
</dbReference>
<dbReference type="RefSeq" id="WP_068908134.1">
    <property type="nucleotide sequence ID" value="NZ_LXEW01000019.1"/>
</dbReference>
<dbReference type="InterPro" id="IPR001608">
    <property type="entry name" value="Ala_racemase_N"/>
</dbReference>
<dbReference type="OrthoDB" id="9772497at2"/>
<keyword evidence="2" id="KW-0456">Lyase</keyword>
<dbReference type="AlphaFoldDB" id="A0A1B7JYD9"/>
<evidence type="ECO:0000313" key="4">
    <source>
        <dbReference type="EMBL" id="OAT52898.1"/>
    </source>
</evidence>
<dbReference type="InterPro" id="IPR026956">
    <property type="entry name" value="D-ser_dehydrat-like_dom"/>
</dbReference>
<evidence type="ECO:0000256" key="2">
    <source>
        <dbReference type="ARBA" id="ARBA00023239"/>
    </source>
</evidence>
<dbReference type="GO" id="GO:0036088">
    <property type="term" value="P:D-serine catabolic process"/>
    <property type="evidence" value="ECO:0007669"/>
    <property type="project" value="TreeGrafter"/>
</dbReference>
<dbReference type="InterPro" id="IPR029066">
    <property type="entry name" value="PLP-binding_barrel"/>
</dbReference>
<dbReference type="SMART" id="SM01119">
    <property type="entry name" value="D-ser_dehydrat"/>
    <property type="match status" value="1"/>
</dbReference>
<proteinExistence type="inferred from homology"/>
<gene>
    <name evidence="4" type="ORF">M998_1340</name>
</gene>
<organism evidence="4 5">
    <name type="scientific">Providencia heimbachae ATCC 35613</name>
    <dbReference type="NCBI Taxonomy" id="1354272"/>
    <lineage>
        <taxon>Bacteria</taxon>
        <taxon>Pseudomonadati</taxon>
        <taxon>Pseudomonadota</taxon>
        <taxon>Gammaproteobacteria</taxon>
        <taxon>Enterobacterales</taxon>
        <taxon>Morganellaceae</taxon>
        <taxon>Providencia</taxon>
    </lineage>
</organism>
<feature type="domain" description="D-serine dehydratase-like" evidence="3">
    <location>
        <begin position="249"/>
        <end position="341"/>
    </location>
</feature>
<evidence type="ECO:0000313" key="5">
    <source>
        <dbReference type="Proteomes" id="UP000078224"/>
    </source>
</evidence>
<dbReference type="InterPro" id="IPR051466">
    <property type="entry name" value="D-amino_acid_metab_enzyme"/>
</dbReference>
<dbReference type="PANTHER" id="PTHR28004:SF2">
    <property type="entry name" value="D-SERINE DEHYDRATASE"/>
    <property type="match status" value="1"/>
</dbReference>
<dbReference type="Gene3D" id="3.20.20.10">
    <property type="entry name" value="Alanine racemase"/>
    <property type="match status" value="1"/>
</dbReference>
<dbReference type="Pfam" id="PF14031">
    <property type="entry name" value="D-ser_dehydrat"/>
    <property type="match status" value="1"/>
</dbReference>
<reference evidence="4 5" key="1">
    <citation type="submission" date="2016-04" db="EMBL/GenBank/DDBJ databases">
        <title>ATOL: Assembling a taxonomically balanced genome-scale reconstruction of the evolutionary history of the Enterobacteriaceae.</title>
        <authorList>
            <person name="Plunkett G.III."/>
            <person name="Neeno-Eckwall E.C."/>
            <person name="Glasner J.D."/>
            <person name="Perna N.T."/>
        </authorList>
    </citation>
    <scope>NUCLEOTIDE SEQUENCE [LARGE SCALE GENOMIC DNA]</scope>
    <source>
        <strain evidence="4 5">ATCC 35613</strain>
    </source>
</reference>
<sequence length="355" mass="39034">MPITPYVALDLQQLEKNVRGMIGKLIQQGIEHWPHIKTHKSVELAKFEIECGASGITCATLHEASVMAKGGINNILLAYPMVGEDKCHQFVQLAKNINLRTIVDSLLGAEQLAKAASQVNIIIDIYIAVDYGAHREGIQIEDLEQFALSIQKLSSLNIIGMFTYAGTIYQYRTEPEIRRAAKAEADLLLLCAQKLKAIGINAQRTSGGSTLSSFYANELNGITESRAGNFIFGDMNAIYGGIYTQKDCALTIRTSVVSIPVAGYATIDAGTKTLTSDQSAESGFGYIVENPDIKLVKLNEEHGYLRYDPEKIKLNIGDILNIIPNHSCVIPNLTNKIYALNNNEFDHIIIPDARY</sequence>
<evidence type="ECO:0000259" key="3">
    <source>
        <dbReference type="SMART" id="SM01119"/>
    </source>
</evidence>
<keyword evidence="5" id="KW-1185">Reference proteome</keyword>
<comment type="similarity">
    <text evidence="1">Belongs to the DSD1 family.</text>
</comment>